<dbReference type="SUPFAM" id="SSF63825">
    <property type="entry name" value="YWTD domain"/>
    <property type="match status" value="1"/>
</dbReference>
<proteinExistence type="predicted"/>
<keyword evidence="4" id="KW-1185">Reference proteome</keyword>
<keyword evidence="1" id="KW-0732">Signal</keyword>
<evidence type="ECO:0000313" key="4">
    <source>
        <dbReference type="Proteomes" id="UP001139682"/>
    </source>
</evidence>
<dbReference type="RefSeq" id="WP_243604067.1">
    <property type="nucleotide sequence ID" value="NZ_JALGRD010000001.1"/>
</dbReference>
<comment type="caution">
    <text evidence="3">The sequence shown here is derived from an EMBL/GenBank/DDBJ whole genome shotgun (WGS) entry which is preliminary data.</text>
</comment>
<dbReference type="Proteomes" id="UP001139682">
    <property type="component" value="Unassembled WGS sequence"/>
</dbReference>
<reference evidence="3" key="1">
    <citation type="submission" date="2022-03" db="EMBL/GenBank/DDBJ databases">
        <title>Pseudomonas marianensis sp. nov., a marine bacterium isolated from deep-sea sediments of the Mariana Trench.</title>
        <authorList>
            <person name="Wei Y."/>
        </authorList>
    </citation>
    <scope>NUCLEOTIDE SEQUENCE</scope>
    <source>
        <strain evidence="3">PS1</strain>
    </source>
</reference>
<feature type="chain" id="PRO_5040968702" evidence="1">
    <location>
        <begin position="22"/>
        <end position="330"/>
    </location>
</feature>
<feature type="signal peptide" evidence="1">
    <location>
        <begin position="1"/>
        <end position="21"/>
    </location>
</feature>
<protein>
    <submittedName>
        <fullName evidence="3">Esterase-like activity of phytase family protein</fullName>
    </submittedName>
</protein>
<evidence type="ECO:0000313" key="3">
    <source>
        <dbReference type="EMBL" id="MCJ0971865.1"/>
    </source>
</evidence>
<accession>A0A9X1W0G7</accession>
<evidence type="ECO:0000256" key="1">
    <source>
        <dbReference type="SAM" id="SignalP"/>
    </source>
</evidence>
<name>A0A9X1W0G7_9GAMM</name>
<feature type="domain" description="Phytase-like" evidence="2">
    <location>
        <begin position="42"/>
        <end position="189"/>
    </location>
</feature>
<evidence type="ECO:0000259" key="2">
    <source>
        <dbReference type="Pfam" id="PF13449"/>
    </source>
</evidence>
<dbReference type="Pfam" id="PF13449">
    <property type="entry name" value="Phytase-like"/>
    <property type="match status" value="1"/>
</dbReference>
<sequence length="330" mass="36236">MTAGWLARLALLTALTAPVWAAEPPVELELVSEHPVDGMDAGHLSGMAWCGDAFWAVSDRDDTGLYRLDASEPVWRAEAERFELLPPPETGLSWGTRMRSLATGLARGGKMDFEGLSCDGLGNRYLVSEAYAAVLRVNPAGTAEWLNLPDSLVRQARASGMLLRFNAMFEGIAVDPEANRLWLAAEHSRRGLLVMHRNQSSWQCTGGCVLLAEGGHETPPAIMDEGEQPLRFSGLAFHGGKLFTLEPVPHQICRRRLDTGAVERCWSYADTALAEDRRYDTPFGNAEALWIDEQSAWIGIDNNQATRADGEKRPVVWRLAAPKGGWGAKR</sequence>
<dbReference type="EMBL" id="JALGRD010000001">
    <property type="protein sequence ID" value="MCJ0971865.1"/>
    <property type="molecule type" value="Genomic_DNA"/>
</dbReference>
<dbReference type="InterPro" id="IPR027372">
    <property type="entry name" value="Phytase-like_dom"/>
</dbReference>
<dbReference type="AlphaFoldDB" id="A0A9X1W0G7"/>
<gene>
    <name evidence="3" type="ORF">MST27_00600</name>
</gene>
<organism evidence="3 4">
    <name type="scientific">Stutzerimonas marianensis</name>
    <dbReference type="NCBI Taxonomy" id="2929513"/>
    <lineage>
        <taxon>Bacteria</taxon>
        <taxon>Pseudomonadati</taxon>
        <taxon>Pseudomonadota</taxon>
        <taxon>Gammaproteobacteria</taxon>
        <taxon>Pseudomonadales</taxon>
        <taxon>Pseudomonadaceae</taxon>
        <taxon>Stutzerimonas</taxon>
    </lineage>
</organism>